<accession>A0A964E380</accession>
<protein>
    <submittedName>
        <fullName evidence="1">Uncharacterized protein</fullName>
    </submittedName>
</protein>
<dbReference type="EMBL" id="JAESVA010000002">
    <property type="protein sequence ID" value="MCB8880094.1"/>
    <property type="molecule type" value="Genomic_DNA"/>
</dbReference>
<dbReference type="Proteomes" id="UP000721844">
    <property type="component" value="Unassembled WGS sequence"/>
</dbReference>
<name>A0A964E380_9PROT</name>
<proteinExistence type="predicted"/>
<keyword evidence="2" id="KW-1185">Reference proteome</keyword>
<evidence type="ECO:0000313" key="1">
    <source>
        <dbReference type="EMBL" id="MCB8880094.1"/>
    </source>
</evidence>
<comment type="caution">
    <text evidence="1">The sequence shown here is derived from an EMBL/GenBank/DDBJ whole genome shotgun (WGS) entry which is preliminary data.</text>
</comment>
<dbReference type="RefSeq" id="WP_227306701.1">
    <property type="nucleotide sequence ID" value="NZ_JAESVA010000002.1"/>
</dbReference>
<evidence type="ECO:0000313" key="2">
    <source>
        <dbReference type="Proteomes" id="UP000721844"/>
    </source>
</evidence>
<organism evidence="1 2">
    <name type="scientific">Acidisoma cellulosilyticum</name>
    <dbReference type="NCBI Taxonomy" id="2802395"/>
    <lineage>
        <taxon>Bacteria</taxon>
        <taxon>Pseudomonadati</taxon>
        <taxon>Pseudomonadota</taxon>
        <taxon>Alphaproteobacteria</taxon>
        <taxon>Acetobacterales</taxon>
        <taxon>Acidocellaceae</taxon>
        <taxon>Acidisoma</taxon>
    </lineage>
</organism>
<reference evidence="1 2" key="1">
    <citation type="journal article" date="2021" name="Microorganisms">
        <title>Acidisoma silvae sp. nov. and Acidisomacellulosilytica sp. nov., Two Acidophilic Bacteria Isolated from Decaying Wood, Hydrolyzing Cellulose and Producing Poly-3-hydroxybutyrate.</title>
        <authorList>
            <person name="Mieszkin S."/>
            <person name="Pouder E."/>
            <person name="Uroz S."/>
            <person name="Simon-Colin C."/>
            <person name="Alain K."/>
        </authorList>
    </citation>
    <scope>NUCLEOTIDE SEQUENCE [LARGE SCALE GENOMIC DNA]</scope>
    <source>
        <strain evidence="1 2">HW T5.17</strain>
    </source>
</reference>
<sequence>MRSLIIEFGRTGFGRDSGPPASLMLGLVRIIWTSQGVIGAMKTYEDALSAANALIVKLRGRK</sequence>
<gene>
    <name evidence="1" type="ORF">ACELLULO517_07595</name>
</gene>
<dbReference type="AlphaFoldDB" id="A0A964E380"/>